<keyword evidence="8" id="KW-1185">Reference proteome</keyword>
<evidence type="ECO:0000313" key="7">
    <source>
        <dbReference type="EMBL" id="KAJ5727085.1"/>
    </source>
</evidence>
<evidence type="ECO:0008006" key="9">
    <source>
        <dbReference type="Google" id="ProtNLM"/>
    </source>
</evidence>
<keyword evidence="4 6" id="KW-0472">Membrane</keyword>
<evidence type="ECO:0000256" key="1">
    <source>
        <dbReference type="ARBA" id="ARBA00004141"/>
    </source>
</evidence>
<proteinExistence type="predicted"/>
<feature type="compositionally biased region" description="Basic residues" evidence="5">
    <location>
        <begin position="1211"/>
        <end position="1224"/>
    </location>
</feature>
<evidence type="ECO:0000256" key="3">
    <source>
        <dbReference type="ARBA" id="ARBA00022989"/>
    </source>
</evidence>
<comment type="caution">
    <text evidence="7">The sequence shown here is derived from an EMBL/GenBank/DDBJ whole genome shotgun (WGS) entry which is preliminary data.</text>
</comment>
<dbReference type="Pfam" id="PF01544">
    <property type="entry name" value="CorA"/>
    <property type="match status" value="1"/>
</dbReference>
<evidence type="ECO:0000313" key="8">
    <source>
        <dbReference type="Proteomes" id="UP001215712"/>
    </source>
</evidence>
<dbReference type="Proteomes" id="UP001215712">
    <property type="component" value="Unassembled WGS sequence"/>
</dbReference>
<dbReference type="AlphaFoldDB" id="A0AAD6HM25"/>
<evidence type="ECO:0000256" key="5">
    <source>
        <dbReference type="SAM" id="MobiDB-lite"/>
    </source>
</evidence>
<protein>
    <recommendedName>
        <fullName evidence="9">Mg2+ transporter protein, CorA-like/Zinc transport protein ZntB</fullName>
    </recommendedName>
</protein>
<evidence type="ECO:0000256" key="6">
    <source>
        <dbReference type="SAM" id="Phobius"/>
    </source>
</evidence>
<name>A0AAD6HM25_9EURO</name>
<dbReference type="PANTHER" id="PTHR47685">
    <property type="entry name" value="MAGNESIUM TRANSPORT PROTEIN CORA"/>
    <property type="match status" value="1"/>
</dbReference>
<sequence length="1239" mass="140848">MDSPRPDTPDKLHREPVDDLSYILIKREISDEFLDELFAHTRRIREGKLLDADQVTPKKESGSQDLLPTRKYRYSSSKCTVCDRALSHEVSLRGSTLKRSVGEHHNSTARGTSSQMIDIVSSRMPSYGKTVLYKADSTDQEQKTQFSWIHADRAIQDLDEFIRFASSVPILTDENRALVLSLAKRMTSNIHSSKCAGPNNLFRCDGVSPPISTKTTSDRSAILMRFPYSSIRKLGAGIWSSGESESATKSLIQYNYPFRPTKKRDLDQVVQKTGLFPSGHVVHIQELWAVIVNFRYIITSAPASLLDQRSSSYEILSPSATTTPSSPMICVLDPRERLFSFEVKYCKTFFALRYHITKNCLPIGFKDKGYDFELLAADGNVIKAEDWPKISSTHSSTVLYLQVRLLYPEPKNKTGATTSTKESESKDDRTEETVEERSGTHSTSGNDHSDWALVRYTMPFQYRKKDSERPGQRKMQPVTSISGVVVNDEPKDHHPPKENIYFEPRRQYTSIKDNDSIEGASSVQNDKSDEHDHVGKEPGPLQRSGTFDSLFDDPSAPSPNDKRKTGLKLEFPPVFTWSTNRKPSLEESSMENTTPEDSSPASHPTESAVESKQTSATVREATLHANHESLVHVSSDLHEQLLEGQAIYEAASVSSHFEADQAIRKNLNVYLPFLIADDRKSETAQDPVTWDFSLKSSIGGMCRLLNFFIPLEFPCEIIPQLCEPSKMKELTERAHRHRMGESYYIIDLDDARFSSDLLNDKDIEVFELDSKVEDCTKCTKSRQFSTRADAIDHLSTHHSGSPARERSEKSPESWYALVLPYGEYLTFLCRIDGQKILHQLRDQVESLENMAVQIQLGVSEGGNSLDRDTYRIPSSLVDAFQNFLMMVATAAHMAKAISQARESYKERDPPPSFLLFSELHSITGFAVKSWDFMEKAGSDIMLMTQTGEAFDVVSHEVVSPSLVLALIIDDIYFTDSEKNRVNMIEIYRGYMLDLQFQAFRNPQRRLLQDIYFFAEELGIAQDILKQQLGILVDYLRVLHPASFRITTESRISSYDLEEKQLQRLINRIRSDYDTIEELLAKITSVATMTLHGVDVRQEDQGKAILIFTIVTVVFTPLSFVTSYLGMNTIDIRNMNNSQTLFWAVSIPLTMVIISIVLFVALQAERVRDAFEGLFKPHHLKRRRNRFIDSPENDGDDEDYLDSMLEQLPGSKGKKRWRQRLRGWRTSKDRRSQPDSSFKV</sequence>
<dbReference type="SUPFAM" id="SSF144083">
    <property type="entry name" value="Magnesium transport protein CorA, transmembrane region"/>
    <property type="match status" value="1"/>
</dbReference>
<organism evidence="7 8">
    <name type="scientific">Penicillium malachiteum</name>
    <dbReference type="NCBI Taxonomy" id="1324776"/>
    <lineage>
        <taxon>Eukaryota</taxon>
        <taxon>Fungi</taxon>
        <taxon>Dikarya</taxon>
        <taxon>Ascomycota</taxon>
        <taxon>Pezizomycotina</taxon>
        <taxon>Eurotiomycetes</taxon>
        <taxon>Eurotiomycetidae</taxon>
        <taxon>Eurotiales</taxon>
        <taxon>Aspergillaceae</taxon>
        <taxon>Penicillium</taxon>
    </lineage>
</organism>
<feature type="compositionally biased region" description="Basic and acidic residues" evidence="5">
    <location>
        <begin position="421"/>
        <end position="439"/>
    </location>
</feature>
<dbReference type="InterPro" id="IPR050829">
    <property type="entry name" value="CorA_MIT"/>
</dbReference>
<feature type="transmembrane region" description="Helical" evidence="6">
    <location>
        <begin position="1140"/>
        <end position="1161"/>
    </location>
</feature>
<reference evidence="7" key="1">
    <citation type="journal article" date="2023" name="IMA Fungus">
        <title>Comparative genomic study of the Penicillium genus elucidates a diverse pangenome and 15 lateral gene transfer events.</title>
        <authorList>
            <person name="Petersen C."/>
            <person name="Sorensen T."/>
            <person name="Nielsen M.R."/>
            <person name="Sondergaard T.E."/>
            <person name="Sorensen J.L."/>
            <person name="Fitzpatrick D.A."/>
            <person name="Frisvad J.C."/>
            <person name="Nielsen K.L."/>
        </authorList>
    </citation>
    <scope>NUCLEOTIDE SEQUENCE</scope>
    <source>
        <strain evidence="7">IBT 17514</strain>
    </source>
</reference>
<evidence type="ECO:0000256" key="4">
    <source>
        <dbReference type="ARBA" id="ARBA00023136"/>
    </source>
</evidence>
<dbReference type="EMBL" id="JAQJAN010000006">
    <property type="protein sequence ID" value="KAJ5727085.1"/>
    <property type="molecule type" value="Genomic_DNA"/>
</dbReference>
<dbReference type="Gene3D" id="1.20.58.340">
    <property type="entry name" value="Magnesium transport protein CorA, transmembrane region"/>
    <property type="match status" value="1"/>
</dbReference>
<dbReference type="InterPro" id="IPR002523">
    <property type="entry name" value="MgTranspt_CorA/ZnTranspt_ZntB"/>
</dbReference>
<gene>
    <name evidence="7" type="ORF">N7493_004905</name>
</gene>
<dbReference type="GO" id="GO:0046873">
    <property type="term" value="F:metal ion transmembrane transporter activity"/>
    <property type="evidence" value="ECO:0007669"/>
    <property type="project" value="InterPro"/>
</dbReference>
<reference evidence="7" key="2">
    <citation type="submission" date="2023-01" db="EMBL/GenBank/DDBJ databases">
        <authorList>
            <person name="Petersen C."/>
        </authorList>
    </citation>
    <scope>NUCLEOTIDE SEQUENCE</scope>
    <source>
        <strain evidence="7">IBT 17514</strain>
    </source>
</reference>
<feature type="transmembrane region" description="Helical" evidence="6">
    <location>
        <begin position="1103"/>
        <end position="1120"/>
    </location>
</feature>
<accession>A0AAD6HM25</accession>
<feature type="compositionally biased region" description="Basic and acidic residues" evidence="5">
    <location>
        <begin position="526"/>
        <end position="536"/>
    </location>
</feature>
<keyword evidence="2 6" id="KW-0812">Transmembrane</keyword>
<feature type="compositionally biased region" description="Polar residues" evidence="5">
    <location>
        <begin position="576"/>
        <end position="617"/>
    </location>
</feature>
<keyword evidence="3 6" id="KW-1133">Transmembrane helix</keyword>
<dbReference type="PANTHER" id="PTHR47685:SF1">
    <property type="entry name" value="MAGNESIUM TRANSPORT PROTEIN CORA"/>
    <property type="match status" value="1"/>
</dbReference>
<feature type="region of interest" description="Disordered" evidence="5">
    <location>
        <begin position="1205"/>
        <end position="1239"/>
    </location>
</feature>
<dbReference type="GO" id="GO:0016020">
    <property type="term" value="C:membrane"/>
    <property type="evidence" value="ECO:0007669"/>
    <property type="project" value="UniProtKB-SubCell"/>
</dbReference>
<feature type="region of interest" description="Disordered" evidence="5">
    <location>
        <begin position="411"/>
        <end position="450"/>
    </location>
</feature>
<evidence type="ECO:0000256" key="2">
    <source>
        <dbReference type="ARBA" id="ARBA00022692"/>
    </source>
</evidence>
<feature type="region of interest" description="Disordered" evidence="5">
    <location>
        <begin position="462"/>
        <end position="617"/>
    </location>
</feature>
<dbReference type="InterPro" id="IPR045863">
    <property type="entry name" value="CorA_TM1_TM2"/>
</dbReference>
<feature type="compositionally biased region" description="Basic and acidic residues" evidence="5">
    <location>
        <begin position="488"/>
        <end position="497"/>
    </location>
</feature>
<comment type="subcellular location">
    <subcellularLocation>
        <location evidence="1">Membrane</location>
        <topology evidence="1">Multi-pass membrane protein</topology>
    </subcellularLocation>
</comment>